<feature type="domain" description="HTH araC/xylS-type" evidence="4">
    <location>
        <begin position="219"/>
        <end position="322"/>
    </location>
</feature>
<dbReference type="SMART" id="SM00342">
    <property type="entry name" value="HTH_ARAC"/>
    <property type="match status" value="1"/>
</dbReference>
<evidence type="ECO:0000256" key="1">
    <source>
        <dbReference type="ARBA" id="ARBA00023015"/>
    </source>
</evidence>
<dbReference type="SUPFAM" id="SSF46689">
    <property type="entry name" value="Homeodomain-like"/>
    <property type="match status" value="1"/>
</dbReference>
<dbReference type="Gene3D" id="1.10.10.60">
    <property type="entry name" value="Homeodomain-like"/>
    <property type="match status" value="1"/>
</dbReference>
<evidence type="ECO:0000313" key="6">
    <source>
        <dbReference type="Proteomes" id="UP000502641"/>
    </source>
</evidence>
<evidence type="ECO:0000313" key="5">
    <source>
        <dbReference type="EMBL" id="QJS08133.1"/>
    </source>
</evidence>
<dbReference type="EMBL" id="CP053189">
    <property type="protein sequence ID" value="QJS08133.1"/>
    <property type="molecule type" value="Genomic_DNA"/>
</dbReference>
<proteinExistence type="predicted"/>
<evidence type="ECO:0000256" key="3">
    <source>
        <dbReference type="ARBA" id="ARBA00023163"/>
    </source>
</evidence>
<evidence type="ECO:0000256" key="2">
    <source>
        <dbReference type="ARBA" id="ARBA00023125"/>
    </source>
</evidence>
<organism evidence="5 6">
    <name type="scientific">Streptomyces argyrophylli</name>
    <dbReference type="NCBI Taxonomy" id="2726118"/>
    <lineage>
        <taxon>Bacteria</taxon>
        <taxon>Bacillati</taxon>
        <taxon>Actinomycetota</taxon>
        <taxon>Actinomycetes</taxon>
        <taxon>Kitasatosporales</taxon>
        <taxon>Streptomycetaceae</taxon>
        <taxon>Streptomyces</taxon>
    </lineage>
</organism>
<dbReference type="Proteomes" id="UP000502641">
    <property type="component" value="Chromosome"/>
</dbReference>
<dbReference type="GO" id="GO:0043565">
    <property type="term" value="F:sequence-specific DNA binding"/>
    <property type="evidence" value="ECO:0007669"/>
    <property type="project" value="InterPro"/>
</dbReference>
<dbReference type="KEGG" id="sarg:HKX69_00075"/>
<dbReference type="InterPro" id="IPR009057">
    <property type="entry name" value="Homeodomain-like_sf"/>
</dbReference>
<dbReference type="PANTHER" id="PTHR47504">
    <property type="entry name" value="RIGHT ORIGIN-BINDING PROTEIN"/>
    <property type="match status" value="1"/>
</dbReference>
<accession>A0A6M4PD26</accession>
<dbReference type="InterPro" id="IPR050959">
    <property type="entry name" value="MarA-like"/>
</dbReference>
<keyword evidence="6" id="KW-1185">Reference proteome</keyword>
<dbReference type="InterPro" id="IPR035418">
    <property type="entry name" value="AraC-bd_2"/>
</dbReference>
<dbReference type="Pfam" id="PF12833">
    <property type="entry name" value="HTH_18"/>
    <property type="match status" value="1"/>
</dbReference>
<dbReference type="AlphaFoldDB" id="A0A6M4PD26"/>
<dbReference type="InterPro" id="IPR018060">
    <property type="entry name" value="HTH_AraC"/>
</dbReference>
<evidence type="ECO:0000259" key="4">
    <source>
        <dbReference type="PROSITE" id="PS01124"/>
    </source>
</evidence>
<keyword evidence="2" id="KW-0238">DNA-binding</keyword>
<protein>
    <submittedName>
        <fullName evidence="5">Helix-turn-helix domain-containing protein</fullName>
    </submittedName>
</protein>
<sequence>MLGTEFRSKDVPAQDRFEYWKEVMGRTRPCDMGSVHADDFQAEGRLMELGPATVLTATFLPTRFQRSLVMVRRSDQEVYHLSLLVEGKMALEHAGRADSFGPGDLHLADSSRPFDLRSVDDPRCRTLTALGVDLPKALLPFPSHRVHELLGRGMSGKDGMGALLAEFLIGIQRHAPTLRPSDAPRLSTALVDLVSAWLAQLLDTPAVLEPETHRRVTVQSVKAFIRQHLHDPALTPSVIAAAHHVSLSYLHRIFQQQAQGETLAAWIRARRLEGARGDLADPSLRGTPVYAIAARWGFLRADDFARAFRAAHGVSPRDFRHQSMAESA</sequence>
<dbReference type="PANTHER" id="PTHR47504:SF5">
    <property type="entry name" value="RIGHT ORIGIN-BINDING PROTEIN"/>
    <property type="match status" value="1"/>
</dbReference>
<dbReference type="InterPro" id="IPR018062">
    <property type="entry name" value="HTH_AraC-typ_CS"/>
</dbReference>
<dbReference type="PROSITE" id="PS01124">
    <property type="entry name" value="HTH_ARAC_FAMILY_2"/>
    <property type="match status" value="1"/>
</dbReference>
<keyword evidence="1" id="KW-0805">Transcription regulation</keyword>
<reference evidence="5 6" key="1">
    <citation type="submission" date="2020-05" db="EMBL/GenBank/DDBJ databases">
        <authorList>
            <person name="Li K."/>
        </authorList>
    </citation>
    <scope>NUCLEOTIDE SEQUENCE [LARGE SCALE GENOMIC DNA]</scope>
    <source>
        <strain evidence="6">jing01</strain>
    </source>
</reference>
<dbReference type="Pfam" id="PF14525">
    <property type="entry name" value="AraC_binding_2"/>
    <property type="match status" value="1"/>
</dbReference>
<name>A0A6M4PD26_9ACTN</name>
<dbReference type="PROSITE" id="PS00041">
    <property type="entry name" value="HTH_ARAC_FAMILY_1"/>
    <property type="match status" value="1"/>
</dbReference>
<dbReference type="RefSeq" id="WP_249400068.1">
    <property type="nucleotide sequence ID" value="NZ_CP053189.1"/>
</dbReference>
<dbReference type="GO" id="GO:0003700">
    <property type="term" value="F:DNA-binding transcription factor activity"/>
    <property type="evidence" value="ECO:0007669"/>
    <property type="project" value="InterPro"/>
</dbReference>
<gene>
    <name evidence="5" type="ORF">HKX69_00075</name>
</gene>
<keyword evidence="3" id="KW-0804">Transcription</keyword>